<dbReference type="InterPro" id="IPR027417">
    <property type="entry name" value="P-loop_NTPase"/>
</dbReference>
<dbReference type="AlphaFoldDB" id="A0A9N9YZD1"/>
<dbReference type="EMBL" id="CABFOC020000014">
    <property type="protein sequence ID" value="CAH0046196.1"/>
    <property type="molecule type" value="Genomic_DNA"/>
</dbReference>
<reference evidence="1 2" key="2">
    <citation type="submission" date="2021-10" db="EMBL/GenBank/DDBJ databases">
        <authorList>
            <person name="Piombo E."/>
        </authorList>
    </citation>
    <scope>NUCLEOTIDE SEQUENCE [LARGE SCALE GENOMIC DNA]</scope>
</reference>
<keyword evidence="2" id="KW-1185">Reference proteome</keyword>
<accession>A0A9N9YZD1</accession>
<organism evidence="1 2">
    <name type="scientific">Clonostachys solani</name>
    <dbReference type="NCBI Taxonomy" id="160281"/>
    <lineage>
        <taxon>Eukaryota</taxon>
        <taxon>Fungi</taxon>
        <taxon>Dikarya</taxon>
        <taxon>Ascomycota</taxon>
        <taxon>Pezizomycotina</taxon>
        <taxon>Sordariomycetes</taxon>
        <taxon>Hypocreomycetidae</taxon>
        <taxon>Hypocreales</taxon>
        <taxon>Bionectriaceae</taxon>
        <taxon>Clonostachys</taxon>
    </lineage>
</organism>
<gene>
    <name evidence="1" type="ORF">CSOL1703_00011925</name>
</gene>
<comment type="caution">
    <text evidence="1">The sequence shown here is derived from an EMBL/GenBank/DDBJ whole genome shotgun (WGS) entry which is preliminary data.</text>
</comment>
<evidence type="ECO:0000313" key="2">
    <source>
        <dbReference type="Proteomes" id="UP000775872"/>
    </source>
</evidence>
<protein>
    <recommendedName>
        <fullName evidence="3">Adenylyl-sulfate kinase</fullName>
    </recommendedName>
</protein>
<dbReference type="OrthoDB" id="5426988at2759"/>
<sequence>MAAAPIIWINAFPGTGKFTVAKVLGTLIPKSVVIDNHQLIDPVTLSRDHPCYQTERKKEREKAFNEYVFNPRWAEHTIIFTDSQTTDLLGEAVAREYQAAAEAAKRPFTPVYLTCDCEVNITRATSHERLQGGTTKLTDAKIIRDIRSRCKIFRFEAGDRQPCSIDTTTLTPADAASKIIEYCQGLGLLKS</sequence>
<dbReference type="Proteomes" id="UP000775872">
    <property type="component" value="Unassembled WGS sequence"/>
</dbReference>
<reference evidence="2" key="1">
    <citation type="submission" date="2019-06" db="EMBL/GenBank/DDBJ databases">
        <authorList>
            <person name="Broberg M."/>
        </authorList>
    </citation>
    <scope>NUCLEOTIDE SEQUENCE [LARGE SCALE GENOMIC DNA]</scope>
</reference>
<evidence type="ECO:0008006" key="3">
    <source>
        <dbReference type="Google" id="ProtNLM"/>
    </source>
</evidence>
<name>A0A9N9YZD1_9HYPO</name>
<proteinExistence type="predicted"/>
<evidence type="ECO:0000313" key="1">
    <source>
        <dbReference type="EMBL" id="CAH0046196.1"/>
    </source>
</evidence>
<dbReference type="SUPFAM" id="SSF52540">
    <property type="entry name" value="P-loop containing nucleoside triphosphate hydrolases"/>
    <property type="match status" value="1"/>
</dbReference>
<dbReference type="Gene3D" id="3.40.50.300">
    <property type="entry name" value="P-loop containing nucleotide triphosphate hydrolases"/>
    <property type="match status" value="1"/>
</dbReference>